<accession>A0A419Q3G4</accession>
<gene>
    <name evidence="1" type="ORF">CSKR_112182</name>
</gene>
<dbReference type="EMBL" id="NIRI02000042">
    <property type="protein sequence ID" value="KAG5451268.1"/>
    <property type="molecule type" value="Genomic_DNA"/>
</dbReference>
<keyword evidence="2" id="KW-1185">Reference proteome</keyword>
<sequence>MVTMFSVPVSRLSCHSFWQSDDVHFIVLYRKRGKHSYQVFQVAYRHLPPELPQGASSYQPFAKIWLISGLQSLPQFEVQRTKFEPFSGGARSGMNTINSKIYIVELRRSFGVCDDEQEACEHGCSFSAQNQFFCHRTCLNTNGKCNTSPSDSCNFREPYRGTWNLIEDEYHGAPSTATDILLVEENKLRFNTTSHLQPENELHCVRELREAEQDLYVLLDVFLGHISGNYSQIAKNSSTSHDRFRPSWGLSSGRSPRVSVHVASSLFYKNILRYLKYCTN</sequence>
<dbReference type="AlphaFoldDB" id="A0A419Q3G4"/>
<dbReference type="Proteomes" id="UP000286415">
    <property type="component" value="Unassembled WGS sequence"/>
</dbReference>
<dbReference type="InParanoid" id="A0A419Q3G4"/>
<reference evidence="1 2" key="1">
    <citation type="journal article" date="2018" name="Biotechnol. Adv.">
        <title>Improved genomic resources and new bioinformatic workflow for the carcinogenic parasite Clonorchis sinensis: Biotechnological implications.</title>
        <authorList>
            <person name="Wang D."/>
            <person name="Korhonen P.K."/>
            <person name="Gasser R.B."/>
            <person name="Young N.D."/>
        </authorList>
    </citation>
    <scope>NUCLEOTIDE SEQUENCE [LARGE SCALE GENOMIC DNA]</scope>
    <source>
        <strain evidence="1">Cs-k2</strain>
    </source>
</reference>
<reference evidence="1 2" key="2">
    <citation type="journal article" date="2021" name="Genomics">
        <title>High-quality reference genome for Clonorchis sinensis.</title>
        <authorList>
            <person name="Young N.D."/>
            <person name="Stroehlein A.J."/>
            <person name="Kinkar L."/>
            <person name="Wang T."/>
            <person name="Sohn W.M."/>
            <person name="Chang B.C.H."/>
            <person name="Kaur P."/>
            <person name="Weisz D."/>
            <person name="Dudchenko O."/>
            <person name="Aiden E.L."/>
            <person name="Korhonen P.K."/>
            <person name="Gasser R.B."/>
        </authorList>
    </citation>
    <scope>NUCLEOTIDE SEQUENCE [LARGE SCALE GENOMIC DNA]</scope>
    <source>
        <strain evidence="1">Cs-k2</strain>
    </source>
</reference>
<dbReference type="OrthoDB" id="5947018at2759"/>
<protein>
    <submittedName>
        <fullName evidence="1">Uncharacterized protein</fullName>
    </submittedName>
</protein>
<organism evidence="1 2">
    <name type="scientific">Clonorchis sinensis</name>
    <name type="common">Chinese liver fluke</name>
    <dbReference type="NCBI Taxonomy" id="79923"/>
    <lineage>
        <taxon>Eukaryota</taxon>
        <taxon>Metazoa</taxon>
        <taxon>Spiralia</taxon>
        <taxon>Lophotrochozoa</taxon>
        <taxon>Platyhelminthes</taxon>
        <taxon>Trematoda</taxon>
        <taxon>Digenea</taxon>
        <taxon>Opisthorchiida</taxon>
        <taxon>Opisthorchiata</taxon>
        <taxon>Opisthorchiidae</taxon>
        <taxon>Clonorchis</taxon>
    </lineage>
</organism>
<evidence type="ECO:0000313" key="1">
    <source>
        <dbReference type="EMBL" id="KAG5451268.1"/>
    </source>
</evidence>
<proteinExistence type="predicted"/>
<name>A0A419Q3G4_CLOSI</name>
<comment type="caution">
    <text evidence="1">The sequence shown here is derived from an EMBL/GenBank/DDBJ whole genome shotgun (WGS) entry which is preliminary data.</text>
</comment>
<evidence type="ECO:0000313" key="2">
    <source>
        <dbReference type="Proteomes" id="UP000286415"/>
    </source>
</evidence>